<evidence type="ECO:0000259" key="1">
    <source>
        <dbReference type="Pfam" id="PF08241"/>
    </source>
</evidence>
<proteinExistence type="predicted"/>
<dbReference type="SUPFAM" id="SSF53335">
    <property type="entry name" value="S-adenosyl-L-methionine-dependent methyltransferases"/>
    <property type="match status" value="1"/>
</dbReference>
<dbReference type="STRING" id="1123397.SAMN05660831_01881"/>
<keyword evidence="3" id="KW-1185">Reference proteome</keyword>
<evidence type="ECO:0000313" key="3">
    <source>
        <dbReference type="Proteomes" id="UP000198611"/>
    </source>
</evidence>
<keyword evidence="2" id="KW-0808">Transferase</keyword>
<dbReference type="PANTHER" id="PTHR43591">
    <property type="entry name" value="METHYLTRANSFERASE"/>
    <property type="match status" value="1"/>
</dbReference>
<dbReference type="Pfam" id="PF08241">
    <property type="entry name" value="Methyltransf_11"/>
    <property type="match status" value="1"/>
</dbReference>
<reference evidence="2 3" key="1">
    <citation type="submission" date="2016-10" db="EMBL/GenBank/DDBJ databases">
        <authorList>
            <person name="de Groot N.N."/>
        </authorList>
    </citation>
    <scope>NUCLEOTIDE SEQUENCE [LARGE SCALE GENOMIC DNA]</scope>
    <source>
        <strain evidence="2 3">HL3</strain>
    </source>
</reference>
<organism evidence="2 3">
    <name type="scientific">Thiohalospira halophila DSM 15071</name>
    <dbReference type="NCBI Taxonomy" id="1123397"/>
    <lineage>
        <taxon>Bacteria</taxon>
        <taxon>Pseudomonadati</taxon>
        <taxon>Pseudomonadota</taxon>
        <taxon>Gammaproteobacteria</taxon>
        <taxon>Thiohalospirales</taxon>
        <taxon>Thiohalospiraceae</taxon>
        <taxon>Thiohalospira</taxon>
    </lineage>
</organism>
<protein>
    <submittedName>
        <fullName evidence="2">Ubiquinone/menaquinone biosynthesis C-methylase UbiE</fullName>
    </submittedName>
</protein>
<dbReference type="GO" id="GO:0032259">
    <property type="term" value="P:methylation"/>
    <property type="evidence" value="ECO:0007669"/>
    <property type="project" value="UniProtKB-KW"/>
</dbReference>
<feature type="domain" description="Methyltransferase type 11" evidence="1">
    <location>
        <begin position="57"/>
        <end position="152"/>
    </location>
</feature>
<dbReference type="InterPro" id="IPR029063">
    <property type="entry name" value="SAM-dependent_MTases_sf"/>
</dbReference>
<dbReference type="Gene3D" id="3.40.50.150">
    <property type="entry name" value="Vaccinia Virus protein VP39"/>
    <property type="match status" value="1"/>
</dbReference>
<dbReference type="PANTHER" id="PTHR43591:SF110">
    <property type="entry name" value="RHODANESE DOMAIN-CONTAINING PROTEIN"/>
    <property type="match status" value="1"/>
</dbReference>
<dbReference type="InterPro" id="IPR013216">
    <property type="entry name" value="Methyltransf_11"/>
</dbReference>
<dbReference type="GO" id="GO:0008757">
    <property type="term" value="F:S-adenosylmethionine-dependent methyltransferase activity"/>
    <property type="evidence" value="ECO:0007669"/>
    <property type="project" value="InterPro"/>
</dbReference>
<dbReference type="AlphaFoldDB" id="A0A1I1TFS4"/>
<dbReference type="EMBL" id="FOMJ01000006">
    <property type="protein sequence ID" value="SFD57415.1"/>
    <property type="molecule type" value="Genomic_DNA"/>
</dbReference>
<keyword evidence="2" id="KW-0489">Methyltransferase</keyword>
<evidence type="ECO:0000313" key="2">
    <source>
        <dbReference type="EMBL" id="SFD57415.1"/>
    </source>
</evidence>
<accession>A0A1I1TFS4</accession>
<keyword evidence="2" id="KW-0830">Ubiquinone</keyword>
<dbReference type="CDD" id="cd02440">
    <property type="entry name" value="AdoMet_MTases"/>
    <property type="match status" value="1"/>
</dbReference>
<dbReference type="RefSeq" id="WP_093428514.1">
    <property type="nucleotide sequence ID" value="NZ_FOMJ01000006.1"/>
</dbReference>
<sequence>MPANLEQTREQLQRHHRDGEHFADLMTRSHADRFDADFWEHWADYMEEVLPAEPVVVDLGSATGLFLKSIVERYPGARAVGVECAPWMLDAMEPLPQGAEVVCQDLHNPALPLETGSADAVLASVVLHEMTQPVRALQEAARILKPGGRLFVLDWVRAPLADYVATQSDEATVFGAETSLETLEDLFEHFAEHNRFSREDLAYMLGRCGFDVVESQPLKGGRFARVIASRRAA</sequence>
<dbReference type="OrthoDB" id="5794052at2"/>
<dbReference type="Proteomes" id="UP000198611">
    <property type="component" value="Unassembled WGS sequence"/>
</dbReference>
<gene>
    <name evidence="2" type="ORF">SAMN05660831_01881</name>
</gene>
<name>A0A1I1TFS4_9GAMM</name>